<evidence type="ECO:0000256" key="1">
    <source>
        <dbReference type="ARBA" id="ARBA00005800"/>
    </source>
</evidence>
<evidence type="ECO:0000259" key="7">
    <source>
        <dbReference type="Pfam" id="PF12731"/>
    </source>
</evidence>
<dbReference type="InterPro" id="IPR008422">
    <property type="entry name" value="KN_HD"/>
</dbReference>
<feature type="region of interest" description="Disordered" evidence="5">
    <location>
        <begin position="839"/>
        <end position="865"/>
    </location>
</feature>
<feature type="compositionally biased region" description="Polar residues" evidence="5">
    <location>
        <begin position="237"/>
        <end position="246"/>
    </location>
</feature>
<feature type="compositionally biased region" description="Acidic residues" evidence="5">
    <location>
        <begin position="413"/>
        <end position="438"/>
    </location>
</feature>
<dbReference type="Gene3D" id="1.10.10.60">
    <property type="entry name" value="Homeodomain-like"/>
    <property type="match status" value="1"/>
</dbReference>
<keyword evidence="4" id="KW-0539">Nucleus</keyword>
<feature type="compositionally biased region" description="Basic and acidic residues" evidence="5">
    <location>
        <begin position="897"/>
        <end position="906"/>
    </location>
</feature>
<feature type="domain" description="Mating-type protein A-alpha/beta 1 N-terminal" evidence="7">
    <location>
        <begin position="4"/>
        <end position="86"/>
    </location>
</feature>
<dbReference type="EMBL" id="AF274566">
    <property type="protein sequence ID" value="AAF78245.1"/>
    <property type="molecule type" value="Genomic_DNA"/>
</dbReference>
<feature type="region of interest" description="Disordered" evidence="5">
    <location>
        <begin position="319"/>
        <end position="553"/>
    </location>
</feature>
<feature type="compositionally biased region" description="Low complexity" evidence="5">
    <location>
        <begin position="686"/>
        <end position="709"/>
    </location>
</feature>
<organism evidence="8">
    <name type="scientific">Schizophyllum commune</name>
    <name type="common">Split gill fungus</name>
    <dbReference type="NCBI Taxonomy" id="5334"/>
    <lineage>
        <taxon>Eukaryota</taxon>
        <taxon>Fungi</taxon>
        <taxon>Dikarya</taxon>
        <taxon>Basidiomycota</taxon>
        <taxon>Agaricomycotina</taxon>
        <taxon>Agaricomycetes</taxon>
        <taxon>Agaricomycetidae</taxon>
        <taxon>Agaricales</taxon>
        <taxon>Schizophyllaceae</taxon>
        <taxon>Schizophyllum</taxon>
    </lineage>
</organism>
<feature type="domain" description="KN homeodomain" evidence="6">
    <location>
        <begin position="127"/>
        <end position="149"/>
    </location>
</feature>
<keyword evidence="3" id="KW-0371">Homeobox</keyword>
<sequence length="947" mass="102916">MALSERELRTFLSSAESSFISALSQSDAAVSEFQTQWDRVLSQVQDDSTLDSTTYELVLSVGSAIKSLADTMMAQELDVEAIGQDLHSKLSSNIHRRARATLRRRRRTRDPESPLPLPPYIAPCYHWLLKNLHNPYPSPSTKQQLLRDTLDQLSTNTDALLTPPPSPTSSPHSSPKRSTTPSAAAPTLEDVDRWFAMARMRIGWGDVRRAKFNGSRPLMLEAARRMWSSHEELHNTFTSASVSQRRVTPKREDVPPSLKSPYETVTFRLPTPEPSSPEEGAHLPSSALAPDVELAFVCIEAQAKAMYAHCFAPTELAESSSSSVHRRPEESTSPSQGVADPRQLASSSAYRMALAKAAADKRRAARQEQRRARAELRREDKERASYPSPEPESDDESSSASYSDGSSYCSESFELDGSDASDEREEDSDDDEVDEENDVSSPFASYAAARTTFLTPPLRIVDDAEAASDEDEYSDDDGSESDGTEDSDVTSDEDDISSYDELSDEEDATPPPQLAGCKRRSDDESPSEEHRPEKRPRHVRLPSSGPRPYSFSPTLLCTSPAHSASSIEAVHALPRPRNSLVAQNIARLSPPCGPAKLGPDGVPAGTVRARLSQTNRRRLSALTACDPVKLMLPCHTPPSGSIKVTGDPTPWVNWNLDVPAEHQVASPAEDSTHPAQTVVTRGPKRSPSISSIASTSSSSSSSSSSDTASLFSVCSADTDATEPEQYTPEKRQRASPRPVHPLFDPNVWSKYDLDAISDGKFQQGSGRQASAFVPTKVHVEAIDLRALPTKNWSSALRSPVRLASSTAAPVVSYHDAVGTISSPSKLSFGEGQLTATLPTGRSAGNTLRKTSPVKQRIAPPAPETQVPSSLVAGILNSGLADVCKETPLVKAPKKDRRYAERAERRASKSSPVDSDEIVRARLAEIEQQAARLEAERQTLQRLASVGG</sequence>
<reference evidence="8" key="1">
    <citation type="submission" date="2000-06" db="EMBL/GenBank/DDBJ databases">
        <title>The A-alpha6 mating-type locus of Schizophyllum commune.</title>
        <authorList>
            <person name="Shen G."/>
            <person name="Chen Y."/>
            <person name="Song D."/>
            <person name="Peng Z."/>
            <person name="Novotny C.P."/>
            <person name="Ullrich R.C."/>
        </authorList>
    </citation>
    <scope>NUCLEOTIDE SEQUENCE</scope>
    <source>
        <strain evidence="8">UVMT30</strain>
    </source>
</reference>
<accession>Q9P449</accession>
<dbReference type="GO" id="GO:0006355">
    <property type="term" value="P:regulation of DNA-templated transcription"/>
    <property type="evidence" value="ECO:0007669"/>
    <property type="project" value="InterPro"/>
</dbReference>
<keyword evidence="2" id="KW-0238">DNA-binding</keyword>
<comment type="similarity">
    <text evidence="1">Belongs to the TALE/M-ATYP homeobox family.</text>
</comment>
<feature type="compositionally biased region" description="Polar residues" evidence="5">
    <location>
        <begin position="839"/>
        <end position="853"/>
    </location>
</feature>
<feature type="region of interest" description="Disordered" evidence="5">
    <location>
        <begin position="892"/>
        <end position="916"/>
    </location>
</feature>
<feature type="region of interest" description="Disordered" evidence="5">
    <location>
        <begin position="664"/>
        <end position="741"/>
    </location>
</feature>
<feature type="compositionally biased region" description="Basic and acidic residues" evidence="5">
    <location>
        <begin position="519"/>
        <end position="532"/>
    </location>
</feature>
<feature type="compositionally biased region" description="Basic and acidic residues" evidence="5">
    <location>
        <begin position="358"/>
        <end position="384"/>
    </location>
</feature>
<feature type="compositionally biased region" description="Acidic residues" evidence="5">
    <location>
        <begin position="463"/>
        <end position="508"/>
    </location>
</feature>
<evidence type="ECO:0000259" key="6">
    <source>
        <dbReference type="Pfam" id="PF05920"/>
    </source>
</evidence>
<dbReference type="GO" id="GO:0003677">
    <property type="term" value="F:DNA binding"/>
    <property type="evidence" value="ECO:0007669"/>
    <property type="project" value="UniProtKB-KW"/>
</dbReference>
<name>Q9P449_SCHCO</name>
<evidence type="ECO:0000313" key="8">
    <source>
        <dbReference type="EMBL" id="AAF78245.1"/>
    </source>
</evidence>
<dbReference type="InterPro" id="IPR024333">
    <property type="entry name" value="Mating-type_A-alpha/beta_1_N"/>
</dbReference>
<evidence type="ECO:0000256" key="4">
    <source>
        <dbReference type="ARBA" id="ARBA00023242"/>
    </source>
</evidence>
<feature type="compositionally biased region" description="Low complexity" evidence="5">
    <location>
        <begin position="169"/>
        <end position="182"/>
    </location>
</feature>
<dbReference type="Pfam" id="PF05920">
    <property type="entry name" value="Homeobox_KN"/>
    <property type="match status" value="1"/>
</dbReference>
<evidence type="ECO:0000256" key="5">
    <source>
        <dbReference type="SAM" id="MobiDB-lite"/>
    </source>
</evidence>
<feature type="region of interest" description="Disordered" evidence="5">
    <location>
        <begin position="156"/>
        <end position="185"/>
    </location>
</feature>
<feature type="compositionally biased region" description="Low complexity" evidence="5">
    <location>
        <begin position="398"/>
        <end position="412"/>
    </location>
</feature>
<evidence type="ECO:0000256" key="3">
    <source>
        <dbReference type="ARBA" id="ARBA00023155"/>
    </source>
</evidence>
<dbReference type="Pfam" id="PF12731">
    <property type="entry name" value="Mating_N"/>
    <property type="match status" value="1"/>
</dbReference>
<feature type="region of interest" description="Disordered" evidence="5">
    <location>
        <begin position="237"/>
        <end position="284"/>
    </location>
</feature>
<dbReference type="AlphaFoldDB" id="Q9P449"/>
<dbReference type="VEuPathDB" id="FungiDB:SCHCODRAFT_02696654"/>
<protein>
    <submittedName>
        <fullName evidence="8">Mating type protein A-alpha Z6</fullName>
    </submittedName>
</protein>
<proteinExistence type="inferred from homology"/>
<evidence type="ECO:0000256" key="2">
    <source>
        <dbReference type="ARBA" id="ARBA00023125"/>
    </source>
</evidence>